<dbReference type="Pfam" id="PF03050">
    <property type="entry name" value="DDE_Tnp_IS66"/>
    <property type="match status" value="1"/>
</dbReference>
<protein>
    <recommendedName>
        <fullName evidence="1">Transposase IS66 central domain-containing protein</fullName>
    </recommendedName>
</protein>
<evidence type="ECO:0000259" key="1">
    <source>
        <dbReference type="Pfam" id="PF03050"/>
    </source>
</evidence>
<accession>A0A3B0Y2F6</accession>
<dbReference type="PANTHER" id="PTHR33678:SF1">
    <property type="entry name" value="BLL1576 PROTEIN"/>
    <property type="match status" value="1"/>
</dbReference>
<dbReference type="EMBL" id="UOFL01000070">
    <property type="protein sequence ID" value="VAW74848.1"/>
    <property type="molecule type" value="Genomic_DNA"/>
</dbReference>
<dbReference type="InterPro" id="IPR052344">
    <property type="entry name" value="Transposase-related"/>
</dbReference>
<dbReference type="PANTHER" id="PTHR33678">
    <property type="entry name" value="BLL1576 PROTEIN"/>
    <property type="match status" value="1"/>
</dbReference>
<dbReference type="InterPro" id="IPR004291">
    <property type="entry name" value="Transposase_IS66_central"/>
</dbReference>
<reference evidence="2" key="1">
    <citation type="submission" date="2018-06" db="EMBL/GenBank/DDBJ databases">
        <authorList>
            <person name="Zhirakovskaya E."/>
        </authorList>
    </citation>
    <scope>NUCLEOTIDE SEQUENCE</scope>
</reference>
<proteinExistence type="predicted"/>
<gene>
    <name evidence="2" type="ORF">MNBD_GAMMA12-1142</name>
</gene>
<evidence type="ECO:0000313" key="2">
    <source>
        <dbReference type="EMBL" id="VAW74848.1"/>
    </source>
</evidence>
<sequence length="135" mass="16187">MKQTGRAFEDLQQIYRVEHECQHMSDEDRKQYRLEHAKRLLEDLKNCTDNQINILVTPKSLVEKTLYYMIKHWNSLSRYLEEGYLKHDNSKAEQHMRPIALARRNYLFVGSDRRGRVAATYYSLFESCKTLQLTQ</sequence>
<dbReference type="AlphaFoldDB" id="A0A3B0Y2F6"/>
<feature type="domain" description="Transposase IS66 central" evidence="1">
    <location>
        <begin position="4"/>
        <end position="115"/>
    </location>
</feature>
<name>A0A3B0Y2F6_9ZZZZ</name>
<organism evidence="2">
    <name type="scientific">hydrothermal vent metagenome</name>
    <dbReference type="NCBI Taxonomy" id="652676"/>
    <lineage>
        <taxon>unclassified sequences</taxon>
        <taxon>metagenomes</taxon>
        <taxon>ecological metagenomes</taxon>
    </lineage>
</organism>